<sequence length="1155" mass="121260">MTSSFLPTAVSIVATCASKHASRSVLPVIARQSSSFWKIAGGASATGAAAAGSAVKATSGARNEIRRTVRKIVSLGAEGQGPGIDLLHFGDNRRLTAPPRSAWLYSTNANHASPSHAEGDRRIYFGPWLFDRGRWVRRKQGEVIVIDKKNFLGRTALSSTAATLALGFFVAASPAFAQTSGPGAQGDPVSVTPQASAAAEDDAGDTIVVTGSRIARRNLDTAAPLAVVNAEEFKLAGAVNVEQVLNVLPQVLPGTTSFSNNPGGGVATLNLRGLGTTRNLVLVNGRRYMFFDTSQIVDLNTIPQFLIEAVDVVTGGASAIYGSDAITGVVNFRLRNNLNGFEIGSQYSITEEGDGARWQTHAAMGTEFADGKGHITAFAEYYKRKSIFQGARARSEFALSDNFAGGLVPGGSATTPAGRFAVPGTAVIGLDPDGAGPLTAPTLNRGAGTTFGSPFGATFSSATGASRNYNNPADAYNYAPANYLQVPQERWLIGAYGDYEVSDSLSAYMEVTFVNNRVPNELAATPVTGNFNVNIAAVSPFLAASDIAALQQIDANETAINAARAANGLGNFLTGTNAASNAAGVVNIGVNRRITETGSRNTLDERNAFRALIGVKGAIGESGFNYDAYYSYARTRNANVQAGNISRRAFQAGLDGTAAAIDIFGPDALSPASVSQISILAQNNDISVLQVAQASVNGSLFNFGLGGDDVGIAVGAEYRRLASRFIPDTALSSGDVIGFNAGNPTQGKYNVKEVFGELNIPIAADQPFFHKLEVNVAGRYSDYSLEAVGGVSTYAAGVQWAPIKDITLRGQYSRAVRAPNVGELFGGLQQGFPAVTDPCSSRNAVANQTAALRALCVATGVPASQVFQASVQPNDQIQSQTGGNPNLVAEKSTSYTFGTLIQPTFIPGLTISADYFNIEIGNAIATAGGGPANIVSLCYNTFRDASNGFCQLITRNSATGAIDGVTNPDGSVAVVFAGAANLSSLSTEGIDLEVNYTIPLNFGIASEESKLNLNFLGTWTDRNTFVPVNGLPDVIECAGFFGLNCGNPQGKYKFTTRATLVGGPLTISGRWRYISKTRDDDDTTDYFVETLKAYSLFDLSTSFDINDQFTMAAGVNNLLNKKPPVIGSNAEQANTYPGTFDTLGRDFFVSVNFKF</sequence>
<feature type="domain" description="TonB-dependent receptor-like beta-barrel" evidence="12">
    <location>
        <begin position="589"/>
        <end position="1118"/>
    </location>
</feature>
<name>A0A552U7K5_9SPHN</name>
<keyword evidence="3 9" id="KW-1134">Transmembrane beta strand</keyword>
<evidence type="ECO:0000256" key="7">
    <source>
        <dbReference type="ARBA" id="ARBA00023136"/>
    </source>
</evidence>
<evidence type="ECO:0000259" key="13">
    <source>
        <dbReference type="Pfam" id="PF07715"/>
    </source>
</evidence>
<dbReference type="Proteomes" id="UP000317894">
    <property type="component" value="Unassembled WGS sequence"/>
</dbReference>
<evidence type="ECO:0000256" key="4">
    <source>
        <dbReference type="ARBA" id="ARBA00022692"/>
    </source>
</evidence>
<comment type="similarity">
    <text evidence="9 11">Belongs to the TonB-dependent receptor family.</text>
</comment>
<evidence type="ECO:0000313" key="14">
    <source>
        <dbReference type="EMBL" id="TRW14201.1"/>
    </source>
</evidence>
<dbReference type="InterPro" id="IPR000531">
    <property type="entry name" value="Beta-barrel_TonB"/>
</dbReference>
<keyword evidence="14" id="KW-0675">Receptor</keyword>
<keyword evidence="6 11" id="KW-0798">TonB box</keyword>
<comment type="caution">
    <text evidence="14">The sequence shown here is derived from an EMBL/GenBank/DDBJ whole genome shotgun (WGS) entry which is preliminary data.</text>
</comment>
<dbReference type="PROSITE" id="PS52016">
    <property type="entry name" value="TONB_DEPENDENT_REC_3"/>
    <property type="match status" value="1"/>
</dbReference>
<dbReference type="Gene3D" id="2.170.130.10">
    <property type="entry name" value="TonB-dependent receptor, plug domain"/>
    <property type="match status" value="1"/>
</dbReference>
<evidence type="ECO:0000256" key="5">
    <source>
        <dbReference type="ARBA" id="ARBA00022729"/>
    </source>
</evidence>
<dbReference type="Gene3D" id="2.40.170.20">
    <property type="entry name" value="TonB-dependent receptor, beta-barrel domain"/>
    <property type="match status" value="1"/>
</dbReference>
<dbReference type="AlphaFoldDB" id="A0A552U7K5"/>
<feature type="short sequence motif" description="TonB C-terminal box" evidence="10">
    <location>
        <begin position="1138"/>
        <end position="1155"/>
    </location>
</feature>
<dbReference type="InterPro" id="IPR012910">
    <property type="entry name" value="Plug_dom"/>
</dbReference>
<dbReference type="InterPro" id="IPR039426">
    <property type="entry name" value="TonB-dep_rcpt-like"/>
</dbReference>
<evidence type="ECO:0000256" key="9">
    <source>
        <dbReference type="PROSITE-ProRule" id="PRU01360"/>
    </source>
</evidence>
<dbReference type="InterPro" id="IPR036942">
    <property type="entry name" value="Beta-barrel_TonB_sf"/>
</dbReference>
<evidence type="ECO:0000259" key="12">
    <source>
        <dbReference type="Pfam" id="PF00593"/>
    </source>
</evidence>
<dbReference type="PANTHER" id="PTHR47234">
    <property type="match status" value="1"/>
</dbReference>
<gene>
    <name evidence="14" type="ORF">FMM06_10795</name>
</gene>
<keyword evidence="7 9" id="KW-0472">Membrane</keyword>
<dbReference type="GO" id="GO:0009279">
    <property type="term" value="C:cell outer membrane"/>
    <property type="evidence" value="ECO:0007669"/>
    <property type="project" value="UniProtKB-SubCell"/>
</dbReference>
<dbReference type="EMBL" id="VJWA01000002">
    <property type="protein sequence ID" value="TRW14201.1"/>
    <property type="molecule type" value="Genomic_DNA"/>
</dbReference>
<evidence type="ECO:0000256" key="11">
    <source>
        <dbReference type="RuleBase" id="RU003357"/>
    </source>
</evidence>
<keyword evidence="15" id="KW-1185">Reference proteome</keyword>
<proteinExistence type="inferred from homology"/>
<accession>A0A552U7K5</accession>
<dbReference type="Pfam" id="PF00593">
    <property type="entry name" value="TonB_dep_Rec_b-barrel"/>
    <property type="match status" value="1"/>
</dbReference>
<keyword evidence="8 9" id="KW-0998">Cell outer membrane</keyword>
<dbReference type="PANTHER" id="PTHR47234:SF2">
    <property type="entry name" value="TONB-DEPENDENT RECEPTOR"/>
    <property type="match status" value="1"/>
</dbReference>
<evidence type="ECO:0000256" key="6">
    <source>
        <dbReference type="ARBA" id="ARBA00023077"/>
    </source>
</evidence>
<keyword evidence="5" id="KW-0732">Signal</keyword>
<evidence type="ECO:0000256" key="10">
    <source>
        <dbReference type="PROSITE-ProRule" id="PRU10144"/>
    </source>
</evidence>
<evidence type="ECO:0000256" key="3">
    <source>
        <dbReference type="ARBA" id="ARBA00022452"/>
    </source>
</evidence>
<comment type="subcellular location">
    <subcellularLocation>
        <location evidence="1 9">Cell outer membrane</location>
        <topology evidence="1 9">Multi-pass membrane protein</topology>
    </subcellularLocation>
</comment>
<reference evidence="14 15" key="1">
    <citation type="submission" date="2019-07" db="EMBL/GenBank/DDBJ databases">
        <title>Novel species isolated from glacier.</title>
        <authorList>
            <person name="Liu Q."/>
            <person name="Xin Y.-H."/>
        </authorList>
    </citation>
    <scope>NUCLEOTIDE SEQUENCE [LARGE SCALE GENOMIC DNA]</scope>
    <source>
        <strain evidence="14 15">LB1R16</strain>
    </source>
</reference>
<keyword evidence="4 9" id="KW-0812">Transmembrane</keyword>
<keyword evidence="2 9" id="KW-0813">Transport</keyword>
<dbReference type="InterPro" id="IPR037066">
    <property type="entry name" value="Plug_dom_sf"/>
</dbReference>
<feature type="domain" description="TonB-dependent receptor plug" evidence="13">
    <location>
        <begin position="219"/>
        <end position="329"/>
    </location>
</feature>
<evidence type="ECO:0000313" key="15">
    <source>
        <dbReference type="Proteomes" id="UP000317894"/>
    </source>
</evidence>
<dbReference type="Pfam" id="PF07715">
    <property type="entry name" value="Plug"/>
    <property type="match status" value="1"/>
</dbReference>
<evidence type="ECO:0000256" key="1">
    <source>
        <dbReference type="ARBA" id="ARBA00004571"/>
    </source>
</evidence>
<dbReference type="OrthoDB" id="7051241at2"/>
<dbReference type="SUPFAM" id="SSF56935">
    <property type="entry name" value="Porins"/>
    <property type="match status" value="1"/>
</dbReference>
<dbReference type="PROSITE" id="PS01156">
    <property type="entry name" value="TONB_DEPENDENT_REC_2"/>
    <property type="match status" value="1"/>
</dbReference>
<dbReference type="InterPro" id="IPR010917">
    <property type="entry name" value="TonB_rcpt_CS"/>
</dbReference>
<organism evidence="14 15">
    <name type="scientific">Glacieibacterium frigidum</name>
    <dbReference type="NCBI Taxonomy" id="2593303"/>
    <lineage>
        <taxon>Bacteria</taxon>
        <taxon>Pseudomonadati</taxon>
        <taxon>Pseudomonadota</taxon>
        <taxon>Alphaproteobacteria</taxon>
        <taxon>Sphingomonadales</taxon>
        <taxon>Sphingosinicellaceae</taxon>
        <taxon>Glacieibacterium</taxon>
    </lineage>
</organism>
<evidence type="ECO:0000256" key="8">
    <source>
        <dbReference type="ARBA" id="ARBA00023237"/>
    </source>
</evidence>
<protein>
    <submittedName>
        <fullName evidence="14">TonB-dependent receptor</fullName>
    </submittedName>
</protein>
<evidence type="ECO:0000256" key="2">
    <source>
        <dbReference type="ARBA" id="ARBA00022448"/>
    </source>
</evidence>